<dbReference type="SUPFAM" id="SSF46785">
    <property type="entry name" value="Winged helix' DNA-binding domain"/>
    <property type="match status" value="1"/>
</dbReference>
<dbReference type="Gene3D" id="1.10.10.10">
    <property type="entry name" value="Winged helix-like DNA-binding domain superfamily/Winged helix DNA-binding domain"/>
    <property type="match status" value="1"/>
</dbReference>
<organism evidence="6 7">
    <name type="scientific">Paenibacillus gallinarum</name>
    <dbReference type="NCBI Taxonomy" id="2762232"/>
    <lineage>
        <taxon>Bacteria</taxon>
        <taxon>Bacillati</taxon>
        <taxon>Bacillota</taxon>
        <taxon>Bacilli</taxon>
        <taxon>Bacillales</taxon>
        <taxon>Paenibacillaceae</taxon>
        <taxon>Paenibacillus</taxon>
    </lineage>
</organism>
<sequence length="306" mass="34709">MNFDQLLYITETARTGSLTKASESCNVTLSAVSQAITSLENELGFPLFKRSRAGAIPTEDGKRILSKAYKVLEAFDELKKEAEVQPEQLTGILRIATIPLPTLIYTDAIIDFKKKFPGVTLELCEMSTNDIIHEMNERRFDVGLIIFEEELKNQHKSLLFGKLIRQEMVVGVSKRSSLALQDSITPEEILKHQIVLYKDDLLLKFYEDLQRDYGKGQLLFSTNQTSVISKLVRENVAITIGFDLSFGKHAYMSSSDIVVLPLTIPTSVSSYVGWVQPNRRNIPKQVSIFLNQLANQYRLHEYNENL</sequence>
<dbReference type="Pfam" id="PF00126">
    <property type="entry name" value="HTH_1"/>
    <property type="match status" value="1"/>
</dbReference>
<gene>
    <name evidence="6" type="ORF">H9647_10325</name>
</gene>
<dbReference type="InterPro" id="IPR005119">
    <property type="entry name" value="LysR_subst-bd"/>
</dbReference>
<evidence type="ECO:0000256" key="3">
    <source>
        <dbReference type="ARBA" id="ARBA00023125"/>
    </source>
</evidence>
<dbReference type="PANTHER" id="PTHR30419">
    <property type="entry name" value="HTH-TYPE TRANSCRIPTIONAL REGULATOR YBHD"/>
    <property type="match status" value="1"/>
</dbReference>
<dbReference type="SUPFAM" id="SSF53850">
    <property type="entry name" value="Periplasmic binding protein-like II"/>
    <property type="match status" value="1"/>
</dbReference>
<dbReference type="PANTHER" id="PTHR30419:SF28">
    <property type="entry name" value="HTH-TYPE TRANSCRIPTIONAL REGULATOR BSDA"/>
    <property type="match status" value="1"/>
</dbReference>
<evidence type="ECO:0000256" key="4">
    <source>
        <dbReference type="ARBA" id="ARBA00023163"/>
    </source>
</evidence>
<dbReference type="InterPro" id="IPR036388">
    <property type="entry name" value="WH-like_DNA-bd_sf"/>
</dbReference>
<evidence type="ECO:0000256" key="2">
    <source>
        <dbReference type="ARBA" id="ARBA00023015"/>
    </source>
</evidence>
<feature type="domain" description="HTH lysR-type" evidence="5">
    <location>
        <begin position="1"/>
        <end position="58"/>
    </location>
</feature>
<dbReference type="InterPro" id="IPR000847">
    <property type="entry name" value="LysR_HTH_N"/>
</dbReference>
<protein>
    <submittedName>
        <fullName evidence="6">LysR family transcriptional regulator</fullName>
    </submittedName>
</protein>
<dbReference type="PROSITE" id="PS50931">
    <property type="entry name" value="HTH_LYSR"/>
    <property type="match status" value="1"/>
</dbReference>
<evidence type="ECO:0000259" key="5">
    <source>
        <dbReference type="PROSITE" id="PS50931"/>
    </source>
</evidence>
<dbReference type="Proteomes" id="UP000608071">
    <property type="component" value="Unassembled WGS sequence"/>
</dbReference>
<keyword evidence="3" id="KW-0238">DNA-binding</keyword>
<dbReference type="InterPro" id="IPR036390">
    <property type="entry name" value="WH_DNA-bd_sf"/>
</dbReference>
<evidence type="ECO:0000256" key="1">
    <source>
        <dbReference type="ARBA" id="ARBA00009437"/>
    </source>
</evidence>
<keyword evidence="7" id="KW-1185">Reference proteome</keyword>
<dbReference type="InterPro" id="IPR050950">
    <property type="entry name" value="HTH-type_LysR_regulators"/>
</dbReference>
<dbReference type="Gene3D" id="3.40.190.290">
    <property type="match status" value="1"/>
</dbReference>
<dbReference type="RefSeq" id="WP_191799686.1">
    <property type="nucleotide sequence ID" value="NZ_JACSQL010000003.1"/>
</dbReference>
<name>A0ABR8SY58_9BACL</name>
<keyword evidence="2" id="KW-0805">Transcription regulation</keyword>
<proteinExistence type="inferred from homology"/>
<evidence type="ECO:0000313" key="7">
    <source>
        <dbReference type="Proteomes" id="UP000608071"/>
    </source>
</evidence>
<accession>A0ABR8SY58</accession>
<dbReference type="Pfam" id="PF03466">
    <property type="entry name" value="LysR_substrate"/>
    <property type="match status" value="1"/>
</dbReference>
<reference evidence="6 7" key="1">
    <citation type="submission" date="2020-08" db="EMBL/GenBank/DDBJ databases">
        <title>A Genomic Blueprint of the Chicken Gut Microbiome.</title>
        <authorList>
            <person name="Gilroy R."/>
            <person name="Ravi A."/>
            <person name="Getino M."/>
            <person name="Pursley I."/>
            <person name="Horton D.L."/>
            <person name="Alikhan N.-F."/>
            <person name="Baker D."/>
            <person name="Gharbi K."/>
            <person name="Hall N."/>
            <person name="Watson M."/>
            <person name="Adriaenssens E.M."/>
            <person name="Foster-Nyarko E."/>
            <person name="Jarju S."/>
            <person name="Secka A."/>
            <person name="Antonio M."/>
            <person name="Oren A."/>
            <person name="Chaudhuri R."/>
            <person name="La Ragione R.M."/>
            <person name="Hildebrand F."/>
            <person name="Pallen M.J."/>
        </authorList>
    </citation>
    <scope>NUCLEOTIDE SEQUENCE [LARGE SCALE GENOMIC DNA]</scope>
    <source>
        <strain evidence="6 7">Sa2BVA9</strain>
    </source>
</reference>
<comment type="caution">
    <text evidence="6">The sequence shown here is derived from an EMBL/GenBank/DDBJ whole genome shotgun (WGS) entry which is preliminary data.</text>
</comment>
<comment type="similarity">
    <text evidence="1">Belongs to the LysR transcriptional regulatory family.</text>
</comment>
<evidence type="ECO:0000313" key="6">
    <source>
        <dbReference type="EMBL" id="MBD7968461.1"/>
    </source>
</evidence>
<dbReference type="CDD" id="cd05466">
    <property type="entry name" value="PBP2_LTTR_substrate"/>
    <property type="match status" value="1"/>
</dbReference>
<dbReference type="EMBL" id="JACSQL010000003">
    <property type="protein sequence ID" value="MBD7968461.1"/>
    <property type="molecule type" value="Genomic_DNA"/>
</dbReference>
<keyword evidence="4" id="KW-0804">Transcription</keyword>